<comment type="caution">
    <text evidence="2">The sequence shown here is derived from an EMBL/GenBank/DDBJ whole genome shotgun (WGS) entry which is preliminary data.</text>
</comment>
<keyword evidence="1" id="KW-1133">Transmembrane helix</keyword>
<dbReference type="AlphaFoldDB" id="A0A7X5SCZ9"/>
<dbReference type="PANTHER" id="PTHR43847:SF1">
    <property type="entry name" value="BLL3993 PROTEIN"/>
    <property type="match status" value="1"/>
</dbReference>
<reference evidence="2 3" key="1">
    <citation type="submission" date="2019-11" db="EMBL/GenBank/DDBJ databases">
        <title>Genome-resolved metagenomics to study the prevalence of co-infection and intraspecific heterogeneity among plant pathogen metapopulations.</title>
        <authorList>
            <person name="Newberry E."/>
            <person name="Bhandari R."/>
            <person name="Kemble J."/>
            <person name="Sikora E."/>
            <person name="Potnis N."/>
        </authorList>
    </citation>
    <scope>NUCLEOTIDE SEQUENCE [LARGE SCALE GENOMIC DNA]</scope>
    <source>
        <strain evidence="2">Xp_Tom_Tuscaloosa_18b</strain>
    </source>
</reference>
<proteinExistence type="predicted"/>
<dbReference type="PANTHER" id="PTHR43847">
    <property type="entry name" value="BLL3993 PROTEIN"/>
    <property type="match status" value="1"/>
</dbReference>
<organism evidence="2 3">
    <name type="scientific">Xanthomonas perforans</name>
    <dbReference type="NCBI Taxonomy" id="442694"/>
    <lineage>
        <taxon>Bacteria</taxon>
        <taxon>Pseudomonadati</taxon>
        <taxon>Pseudomonadota</taxon>
        <taxon>Gammaproteobacteria</taxon>
        <taxon>Lysobacterales</taxon>
        <taxon>Lysobacteraceae</taxon>
        <taxon>Xanthomonas</taxon>
    </lineage>
</organism>
<dbReference type="InterPro" id="IPR010721">
    <property type="entry name" value="UstE-like"/>
</dbReference>
<keyword evidence="1" id="KW-0472">Membrane</keyword>
<dbReference type="InterPro" id="IPR052527">
    <property type="entry name" value="Metal_cation-efflux_comp"/>
</dbReference>
<sequence>NYFFEFVHWFAYLALAVGAGPWPLALAALGPVVMFVFLYRFTGIPYTEQQALRSRGEDYAQYQRSTSAFFPLPPSS</sequence>
<accession>A0A7X5SCZ9</accession>
<keyword evidence="1" id="KW-0812">Transmembrane</keyword>
<dbReference type="Gene3D" id="1.20.120.1630">
    <property type="match status" value="1"/>
</dbReference>
<gene>
    <name evidence="2" type="ORF">G3W61_34070</name>
</gene>
<feature type="transmembrane region" description="Helical" evidence="1">
    <location>
        <begin position="6"/>
        <end position="39"/>
    </location>
</feature>
<protein>
    <submittedName>
        <fullName evidence="2">DUF1295 domain-containing protein</fullName>
    </submittedName>
</protein>
<feature type="non-terminal residue" evidence="2">
    <location>
        <position position="1"/>
    </location>
</feature>
<name>A0A7X5SCZ9_XANPE</name>
<evidence type="ECO:0000313" key="3">
    <source>
        <dbReference type="Proteomes" id="UP000471082"/>
    </source>
</evidence>
<evidence type="ECO:0000313" key="2">
    <source>
        <dbReference type="EMBL" id="NEL81289.1"/>
    </source>
</evidence>
<dbReference type="EMBL" id="JAAGYU010002432">
    <property type="protein sequence ID" value="NEL81289.1"/>
    <property type="molecule type" value="Genomic_DNA"/>
</dbReference>
<dbReference type="Proteomes" id="UP000471082">
    <property type="component" value="Unassembled WGS sequence"/>
</dbReference>
<dbReference type="Pfam" id="PF06966">
    <property type="entry name" value="DUF1295"/>
    <property type="match status" value="1"/>
</dbReference>
<evidence type="ECO:0000256" key="1">
    <source>
        <dbReference type="SAM" id="Phobius"/>
    </source>
</evidence>